<dbReference type="OrthoDB" id="5393676at2"/>
<accession>A0A4Q1RID8</accession>
<gene>
    <name evidence="1" type="ORF">ETP43_09735</name>
</gene>
<organism evidence="1 2">
    <name type="scientific">Blautia faecicola</name>
    <dbReference type="NCBI Taxonomy" id="2509240"/>
    <lineage>
        <taxon>Bacteria</taxon>
        <taxon>Bacillati</taxon>
        <taxon>Bacillota</taxon>
        <taxon>Clostridia</taxon>
        <taxon>Lachnospirales</taxon>
        <taxon>Lachnospiraceae</taxon>
        <taxon>Blautia</taxon>
    </lineage>
</organism>
<evidence type="ECO:0000313" key="1">
    <source>
        <dbReference type="EMBL" id="RXS75467.1"/>
    </source>
</evidence>
<dbReference type="InterPro" id="IPR024523">
    <property type="entry name" value="DUF3793"/>
</dbReference>
<proteinExistence type="predicted"/>
<evidence type="ECO:0000313" key="2">
    <source>
        <dbReference type="Proteomes" id="UP000290106"/>
    </source>
</evidence>
<dbReference type="EMBL" id="SDKC01000001">
    <property type="protein sequence ID" value="RXS75467.1"/>
    <property type="molecule type" value="Genomic_DNA"/>
</dbReference>
<sequence length="183" mass="21323">MLEKYLIDHCSPTLASLKTANMFSCPYESGESLAEDVWQWNLQMKDKGLYLTILRKSEKKALVYLCRPQRLENDLHKPGVQKFLRACGYQGEHWEEALKELKERLHMCEKFPHEIGLFLDYPLVDVIGFIRNTGKNCKCSGCWKAYGNAKEAEKTFCKYKKCREIYSRLWENGRSVLQLTVAA</sequence>
<dbReference type="RefSeq" id="WP_129257917.1">
    <property type="nucleotide sequence ID" value="NZ_DAWBJR010000008.1"/>
</dbReference>
<name>A0A4Q1RID8_9FIRM</name>
<comment type="caution">
    <text evidence="1">The sequence shown here is derived from an EMBL/GenBank/DDBJ whole genome shotgun (WGS) entry which is preliminary data.</text>
</comment>
<dbReference type="AlphaFoldDB" id="A0A4Q1RID8"/>
<reference evidence="1 2" key="1">
    <citation type="submission" date="2019-01" db="EMBL/GenBank/DDBJ databases">
        <title>Blautia sp. nov. KGMB01111 isolated human feces.</title>
        <authorList>
            <person name="Park J.-E."/>
            <person name="Kim J.-S."/>
            <person name="Park S.-H."/>
        </authorList>
    </citation>
    <scope>NUCLEOTIDE SEQUENCE [LARGE SCALE GENOMIC DNA]</scope>
    <source>
        <strain evidence="1 2">KGMB01111</strain>
    </source>
</reference>
<dbReference type="Proteomes" id="UP000290106">
    <property type="component" value="Unassembled WGS sequence"/>
</dbReference>
<protein>
    <submittedName>
        <fullName evidence="1">DUF3793 family protein</fullName>
    </submittedName>
</protein>
<keyword evidence="2" id="KW-1185">Reference proteome</keyword>
<dbReference type="Pfam" id="PF12672">
    <property type="entry name" value="DUF3793"/>
    <property type="match status" value="1"/>
</dbReference>